<feature type="region of interest" description="Disordered" evidence="1">
    <location>
        <begin position="22"/>
        <end position="64"/>
    </location>
</feature>
<reference evidence="2 3" key="1">
    <citation type="submission" date="2017-03" db="EMBL/GenBank/DDBJ databases">
        <title>Genomes of endolithic fungi from Antarctica.</title>
        <authorList>
            <person name="Coleine C."/>
            <person name="Masonjones S."/>
            <person name="Stajich J.E."/>
        </authorList>
    </citation>
    <scope>NUCLEOTIDE SEQUENCE [LARGE SCALE GENOMIC DNA]</scope>
    <source>
        <strain evidence="2 3">CCFEE 5311</strain>
    </source>
</reference>
<dbReference type="EMBL" id="NAJP01000074">
    <property type="protein sequence ID" value="TKA35033.1"/>
    <property type="molecule type" value="Genomic_DNA"/>
</dbReference>
<feature type="region of interest" description="Disordered" evidence="1">
    <location>
        <begin position="282"/>
        <end position="395"/>
    </location>
</feature>
<dbReference type="AlphaFoldDB" id="A0A4U0UHD1"/>
<dbReference type="Proteomes" id="UP000310066">
    <property type="component" value="Unassembled WGS sequence"/>
</dbReference>
<sequence length="420" mass="45291">MPAARGVSFSLLSQYDARALPESSLKLPNQAGPEARVRAGDTPPGPRNKDEDETEDETDDEDHRTRVKAVTIPIYPGSQFWMSYRCPRPPPPFSGSTSETETGTDRPFRFWYFKVFAAGRGGKDVCLVSWGVGEREEWSGKTVFALFEGRRKGGLEKRGFFFPAAGARAVFGSGGSVEGAGGVEGEAMLEVMVYRSWARKRERGSGGGGVGGFEEAAFRGAGFDIPRIGRLGDDERGRRYTYALLDPVDEPYVVFKYYAQSVVTPSDSRLLGLTFPEAEAVHESCGPASSPESADDEMPGSLGPRLPVLPAAQPEQRPKGGHGRLPVPIMKRRSRKGPGDGLEEKTLSSMHSGAHGDSADVQPCDWEVKTPSPVKTDRVRFERASTPPSARAKNGSISLLRGVIANALRRRDGSGGGGVV</sequence>
<comment type="caution">
    <text evidence="2">The sequence shown here is derived from an EMBL/GenBank/DDBJ whole genome shotgun (WGS) entry which is preliminary data.</text>
</comment>
<evidence type="ECO:0000313" key="2">
    <source>
        <dbReference type="EMBL" id="TKA35033.1"/>
    </source>
</evidence>
<name>A0A4U0UHD1_9PEZI</name>
<dbReference type="OrthoDB" id="436496at2759"/>
<proteinExistence type="predicted"/>
<evidence type="ECO:0000313" key="3">
    <source>
        <dbReference type="Proteomes" id="UP000310066"/>
    </source>
</evidence>
<organism evidence="2 3">
    <name type="scientific">Friedmanniomyces endolithicus</name>
    <dbReference type="NCBI Taxonomy" id="329885"/>
    <lineage>
        <taxon>Eukaryota</taxon>
        <taxon>Fungi</taxon>
        <taxon>Dikarya</taxon>
        <taxon>Ascomycota</taxon>
        <taxon>Pezizomycotina</taxon>
        <taxon>Dothideomycetes</taxon>
        <taxon>Dothideomycetidae</taxon>
        <taxon>Mycosphaerellales</taxon>
        <taxon>Teratosphaeriaceae</taxon>
        <taxon>Friedmanniomyces</taxon>
    </lineage>
</organism>
<gene>
    <name evidence="2" type="ORF">B0A54_13734</name>
</gene>
<protein>
    <submittedName>
        <fullName evidence="2">Uncharacterized protein</fullName>
    </submittedName>
</protein>
<evidence type="ECO:0000256" key="1">
    <source>
        <dbReference type="SAM" id="MobiDB-lite"/>
    </source>
</evidence>
<accession>A0A4U0UHD1</accession>
<dbReference type="STRING" id="329885.A0A4U0UHD1"/>
<feature type="compositionally biased region" description="Acidic residues" evidence="1">
    <location>
        <begin position="51"/>
        <end position="60"/>
    </location>
</feature>